<dbReference type="PANTHER" id="PTHR12271:SF40">
    <property type="entry name" value="POLY(A) RNA POLYMERASE GLD2"/>
    <property type="match status" value="1"/>
</dbReference>
<accession>A0A146K9V6</accession>
<keyword evidence="7" id="KW-0460">Magnesium</keyword>
<comment type="subcellular location">
    <subcellularLocation>
        <location evidence="3">Cytoplasm</location>
    </subcellularLocation>
</comment>
<keyword evidence="5" id="KW-0808">Transferase</keyword>
<sequence>QKQYILSIQTCQDKNKKQKIIGPDTYLLAKQFIDQKIKSALQQYNPPDFEIIPYGGSVNQVSTFEGDIDLTINCDRWLAQRCELYMKSKQKNAKQGEFMNSQAQQTSSQIVLLAVLSMINGKQQTIVLSNIDMYYDPHVSVTIPQGTIPSLEFDLNIDLSVNNYFAQFNTQLIDSYCNCNCYMRELMKYVKTWALLKGLTQQTDSSNIRSYALYLMVIYYFQKKFEVQNLQKGGPKNIVKGVNCGFLKVDENKNLQKGFDQNQFVQVVKKFFEFYNNLFQNGVLVVSILDDTDIKNVTWMKKDGSKSGNHRFVIQDPFEIIGTGEKQNLNVNANMTKKTINKFIQAIKNEHAFFGNMIDKVE</sequence>
<dbReference type="GO" id="GO:0005737">
    <property type="term" value="C:cytoplasm"/>
    <property type="evidence" value="ECO:0007669"/>
    <property type="project" value="UniProtKB-SubCell"/>
</dbReference>
<feature type="non-terminal residue" evidence="10">
    <location>
        <position position="1"/>
    </location>
</feature>
<dbReference type="SUPFAM" id="SSF81631">
    <property type="entry name" value="PAP/OAS1 substrate-binding domain"/>
    <property type="match status" value="1"/>
</dbReference>
<keyword evidence="4" id="KW-0963">Cytoplasm</keyword>
<keyword evidence="6" id="KW-0479">Metal-binding</keyword>
<dbReference type="Pfam" id="PF03828">
    <property type="entry name" value="PAP_assoc"/>
    <property type="match status" value="1"/>
</dbReference>
<dbReference type="GO" id="GO:0046872">
    <property type="term" value="F:metal ion binding"/>
    <property type="evidence" value="ECO:0007669"/>
    <property type="project" value="UniProtKB-KW"/>
</dbReference>
<dbReference type="InterPro" id="IPR043519">
    <property type="entry name" value="NT_sf"/>
</dbReference>
<comment type="cofactor">
    <cofactor evidence="1">
        <name>Mn(2+)</name>
        <dbReference type="ChEBI" id="CHEBI:29035"/>
    </cofactor>
</comment>
<dbReference type="SUPFAM" id="SSF81301">
    <property type="entry name" value="Nucleotidyltransferase"/>
    <property type="match status" value="1"/>
</dbReference>
<dbReference type="InterPro" id="IPR054708">
    <property type="entry name" value="MTPAP-like_central"/>
</dbReference>
<evidence type="ECO:0000256" key="7">
    <source>
        <dbReference type="ARBA" id="ARBA00022842"/>
    </source>
</evidence>
<dbReference type="InterPro" id="IPR002058">
    <property type="entry name" value="PAP_assoc"/>
</dbReference>
<feature type="domain" description="PAP-associated" evidence="8">
    <location>
        <begin position="270"/>
        <end position="319"/>
    </location>
</feature>
<reference evidence="10" key="1">
    <citation type="submission" date="2015-07" db="EMBL/GenBank/DDBJ databases">
        <title>Adaptation to a free-living lifestyle via gene acquisitions in the diplomonad Trepomonas sp. PC1.</title>
        <authorList>
            <person name="Xu F."/>
            <person name="Jerlstrom-Hultqvist J."/>
            <person name="Kolisko M."/>
            <person name="Simpson A.G.B."/>
            <person name="Roger A.J."/>
            <person name="Svard S.G."/>
            <person name="Andersson J.O."/>
        </authorList>
    </citation>
    <scope>NUCLEOTIDE SEQUENCE</scope>
    <source>
        <strain evidence="10">PC1</strain>
    </source>
</reference>
<protein>
    <submittedName>
        <fullName evidence="10">Cid1 family poly A polymerase-containing protein</fullName>
    </submittedName>
</protein>
<name>A0A146K9V6_9EUKA</name>
<dbReference type="PANTHER" id="PTHR12271">
    <property type="entry name" value="POLY A POLYMERASE CID PAP -RELATED"/>
    <property type="match status" value="1"/>
</dbReference>
<evidence type="ECO:0000313" key="10">
    <source>
        <dbReference type="EMBL" id="JAP92515.1"/>
    </source>
</evidence>
<dbReference type="Gene3D" id="3.30.460.10">
    <property type="entry name" value="Beta Polymerase, domain 2"/>
    <property type="match status" value="1"/>
</dbReference>
<evidence type="ECO:0000256" key="6">
    <source>
        <dbReference type="ARBA" id="ARBA00022723"/>
    </source>
</evidence>
<evidence type="ECO:0000256" key="5">
    <source>
        <dbReference type="ARBA" id="ARBA00022679"/>
    </source>
</evidence>
<proteinExistence type="predicted"/>
<evidence type="ECO:0000256" key="3">
    <source>
        <dbReference type="ARBA" id="ARBA00004496"/>
    </source>
</evidence>
<organism evidence="10">
    <name type="scientific">Trepomonas sp. PC1</name>
    <dbReference type="NCBI Taxonomy" id="1076344"/>
    <lineage>
        <taxon>Eukaryota</taxon>
        <taxon>Metamonada</taxon>
        <taxon>Diplomonadida</taxon>
        <taxon>Hexamitidae</taxon>
        <taxon>Hexamitinae</taxon>
        <taxon>Trepomonas</taxon>
    </lineage>
</organism>
<gene>
    <name evidence="10" type="ORF">TPC1_15513</name>
</gene>
<comment type="cofactor">
    <cofactor evidence="2">
        <name>Mg(2+)</name>
        <dbReference type="ChEBI" id="CHEBI:18420"/>
    </cofactor>
</comment>
<dbReference type="EMBL" id="GDID01004091">
    <property type="protein sequence ID" value="JAP92515.1"/>
    <property type="molecule type" value="Transcribed_RNA"/>
</dbReference>
<evidence type="ECO:0000256" key="1">
    <source>
        <dbReference type="ARBA" id="ARBA00001936"/>
    </source>
</evidence>
<dbReference type="AlphaFoldDB" id="A0A146K9V6"/>
<evidence type="ECO:0000259" key="9">
    <source>
        <dbReference type="Pfam" id="PF22600"/>
    </source>
</evidence>
<evidence type="ECO:0000256" key="4">
    <source>
        <dbReference type="ARBA" id="ARBA00022490"/>
    </source>
</evidence>
<dbReference type="Pfam" id="PF22600">
    <property type="entry name" value="MTPAP-like_central"/>
    <property type="match status" value="1"/>
</dbReference>
<dbReference type="Gene3D" id="1.10.1410.10">
    <property type="match status" value="1"/>
</dbReference>
<dbReference type="GO" id="GO:0016779">
    <property type="term" value="F:nucleotidyltransferase activity"/>
    <property type="evidence" value="ECO:0007669"/>
    <property type="project" value="TreeGrafter"/>
</dbReference>
<evidence type="ECO:0000259" key="8">
    <source>
        <dbReference type="Pfam" id="PF03828"/>
    </source>
</evidence>
<evidence type="ECO:0000256" key="2">
    <source>
        <dbReference type="ARBA" id="ARBA00001946"/>
    </source>
</evidence>
<feature type="domain" description="Poly(A) RNA polymerase mitochondrial-like central palm" evidence="9">
    <location>
        <begin position="33"/>
        <end position="177"/>
    </location>
</feature>
<dbReference type="GO" id="GO:0031123">
    <property type="term" value="P:RNA 3'-end processing"/>
    <property type="evidence" value="ECO:0007669"/>
    <property type="project" value="TreeGrafter"/>
</dbReference>